<dbReference type="Proteomes" id="UP001597308">
    <property type="component" value="Unassembled WGS sequence"/>
</dbReference>
<reference evidence="4" key="1">
    <citation type="journal article" date="2019" name="Int. J. Syst. Evol. Microbiol.">
        <title>The Global Catalogue of Microorganisms (GCM) 10K type strain sequencing project: providing services to taxonomists for standard genome sequencing and annotation.</title>
        <authorList>
            <consortium name="The Broad Institute Genomics Platform"/>
            <consortium name="The Broad Institute Genome Sequencing Center for Infectious Disease"/>
            <person name="Wu L."/>
            <person name="Ma J."/>
        </authorList>
    </citation>
    <scope>NUCLEOTIDE SEQUENCE [LARGE SCALE GENOMIC DNA]</scope>
    <source>
        <strain evidence="4">KCTC 23707</strain>
    </source>
</reference>
<dbReference type="PANTHER" id="PTHR37421:SF1">
    <property type="entry name" value="UPF0260 PROTEIN YCGN"/>
    <property type="match status" value="1"/>
</dbReference>
<comment type="caution">
    <text evidence="3">The sequence shown here is derived from an EMBL/GenBank/DDBJ whole genome shotgun (WGS) entry which is preliminary data.</text>
</comment>
<dbReference type="HAMAP" id="MF_00676">
    <property type="entry name" value="UPF0260"/>
    <property type="match status" value="1"/>
</dbReference>
<gene>
    <name evidence="3" type="ORF">ACFSCV_18715</name>
</gene>
<dbReference type="NCBIfam" id="NF003501">
    <property type="entry name" value="PRK05170.1-5"/>
    <property type="match status" value="1"/>
</dbReference>
<keyword evidence="4" id="KW-1185">Reference proteome</keyword>
<feature type="region of interest" description="Disordered" evidence="2">
    <location>
        <begin position="1"/>
        <end position="20"/>
    </location>
</feature>
<protein>
    <recommendedName>
        <fullName evidence="1">UPF0260 protein ACFSCV_18715</fullName>
    </recommendedName>
</protein>
<dbReference type="PANTHER" id="PTHR37421">
    <property type="entry name" value="UPF0260 PROTEIN YCGN"/>
    <property type="match status" value="1"/>
</dbReference>
<evidence type="ECO:0000313" key="3">
    <source>
        <dbReference type="EMBL" id="MFD1705043.1"/>
    </source>
</evidence>
<sequence length="174" mass="19665">MTAPLRPRPAPDAAPSDPPKPFWRVKRLAEMTAPEWESLCDGCGRCCLLKLQDEDTDRIAYVDVSCRLFDRDTCRCSDYPRRAEKVPDCVTLTPGIVEQIGWLPPTCAYRLIEEGKDLPWWHPLVSGDPDTVHAAGVSVRGKVFCSETEIAEDDLQDRMVSWPARWPRGAKGRR</sequence>
<evidence type="ECO:0000256" key="2">
    <source>
        <dbReference type="SAM" id="MobiDB-lite"/>
    </source>
</evidence>
<dbReference type="InterPro" id="IPR008228">
    <property type="entry name" value="UCP006173"/>
</dbReference>
<accession>A0ABW4KFB6</accession>
<evidence type="ECO:0000313" key="4">
    <source>
        <dbReference type="Proteomes" id="UP001597308"/>
    </source>
</evidence>
<dbReference type="InterPro" id="IPR005358">
    <property type="entry name" value="Puta_zinc/iron-chelating_dom"/>
</dbReference>
<proteinExistence type="inferred from homology"/>
<evidence type="ECO:0000256" key="1">
    <source>
        <dbReference type="HAMAP-Rule" id="MF_00676"/>
    </source>
</evidence>
<comment type="similarity">
    <text evidence="1">Belongs to the UPF0260 family.</text>
</comment>
<dbReference type="EMBL" id="JBHUER010000014">
    <property type="protein sequence ID" value="MFD1705043.1"/>
    <property type="molecule type" value="Genomic_DNA"/>
</dbReference>
<dbReference type="NCBIfam" id="NF003507">
    <property type="entry name" value="PRK05170.2-5"/>
    <property type="match status" value="1"/>
</dbReference>
<name>A0ABW4KFB6_9HYPH</name>
<dbReference type="RefSeq" id="WP_378801096.1">
    <property type="nucleotide sequence ID" value="NZ_JBHUER010000014.1"/>
</dbReference>
<organism evidence="3 4">
    <name type="scientific">Methylopila henanensis</name>
    <dbReference type="NCBI Taxonomy" id="873516"/>
    <lineage>
        <taxon>Bacteria</taxon>
        <taxon>Pseudomonadati</taxon>
        <taxon>Pseudomonadota</taxon>
        <taxon>Alphaproteobacteria</taxon>
        <taxon>Hyphomicrobiales</taxon>
        <taxon>Methylopilaceae</taxon>
        <taxon>Methylopila</taxon>
    </lineage>
</organism>
<dbReference type="Pfam" id="PF03692">
    <property type="entry name" value="CxxCxxCC"/>
    <property type="match status" value="1"/>
</dbReference>
<dbReference type="PIRSF" id="PIRSF006173">
    <property type="entry name" value="UCP006173"/>
    <property type="match status" value="1"/>
</dbReference>